<dbReference type="RefSeq" id="XP_029220918.1">
    <property type="nucleotide sequence ID" value="XM_029361953.1"/>
</dbReference>
<feature type="compositionally biased region" description="Basic and acidic residues" evidence="4">
    <location>
        <begin position="375"/>
        <end position="403"/>
    </location>
</feature>
<feature type="region of interest" description="Disordered" evidence="4">
    <location>
        <begin position="669"/>
        <end position="748"/>
    </location>
</feature>
<proteinExistence type="inferred from homology"/>
<accession>A0A2A9MG68</accession>
<dbReference type="InterPro" id="IPR018254">
    <property type="entry name" value="Ribosomal_uL29_CS"/>
</dbReference>
<feature type="compositionally biased region" description="Basic and acidic residues" evidence="4">
    <location>
        <begin position="544"/>
        <end position="556"/>
    </location>
</feature>
<dbReference type="NCBIfam" id="TIGR00012">
    <property type="entry name" value="L29"/>
    <property type="match status" value="1"/>
</dbReference>
<keyword evidence="3" id="KW-0687">Ribonucleoprotein</keyword>
<dbReference type="EMBL" id="NWUJ01000002">
    <property type="protein sequence ID" value="PFH36909.1"/>
    <property type="molecule type" value="Genomic_DNA"/>
</dbReference>
<feature type="compositionally biased region" description="Low complexity" evidence="4">
    <location>
        <begin position="319"/>
        <end position="332"/>
    </location>
</feature>
<dbReference type="InterPro" id="IPR036049">
    <property type="entry name" value="Ribosomal_uL29_sf"/>
</dbReference>
<feature type="compositionally biased region" description="Low complexity" evidence="4">
    <location>
        <begin position="352"/>
        <end position="373"/>
    </location>
</feature>
<reference evidence="5 6" key="1">
    <citation type="submission" date="2017-09" db="EMBL/GenBank/DDBJ databases">
        <title>Genome sequencing of Besnoitia besnoiti strain Bb-Ger1.</title>
        <authorList>
            <person name="Schares G."/>
            <person name="Venepally P."/>
            <person name="Lorenzi H.A."/>
        </authorList>
    </citation>
    <scope>NUCLEOTIDE SEQUENCE [LARGE SCALE GENOMIC DNA]</scope>
    <source>
        <strain evidence="5 6">Bb-Ger1</strain>
    </source>
</reference>
<feature type="compositionally biased region" description="Polar residues" evidence="4">
    <location>
        <begin position="81"/>
        <end position="107"/>
    </location>
</feature>
<evidence type="ECO:0000256" key="1">
    <source>
        <dbReference type="ARBA" id="ARBA00009254"/>
    </source>
</evidence>
<feature type="compositionally biased region" description="Basic and acidic residues" evidence="4">
    <location>
        <begin position="696"/>
        <end position="711"/>
    </location>
</feature>
<evidence type="ECO:0000313" key="6">
    <source>
        <dbReference type="Proteomes" id="UP000224006"/>
    </source>
</evidence>
<feature type="compositionally biased region" description="Polar residues" evidence="4">
    <location>
        <begin position="467"/>
        <end position="480"/>
    </location>
</feature>
<dbReference type="KEGG" id="bbes:BESB_033670"/>
<feature type="compositionally biased region" description="Low complexity" evidence="4">
    <location>
        <begin position="714"/>
        <end position="725"/>
    </location>
</feature>
<organism evidence="5 6">
    <name type="scientific">Besnoitia besnoiti</name>
    <name type="common">Apicomplexan protozoan</name>
    <dbReference type="NCBI Taxonomy" id="94643"/>
    <lineage>
        <taxon>Eukaryota</taxon>
        <taxon>Sar</taxon>
        <taxon>Alveolata</taxon>
        <taxon>Apicomplexa</taxon>
        <taxon>Conoidasida</taxon>
        <taxon>Coccidia</taxon>
        <taxon>Eucoccidiorida</taxon>
        <taxon>Eimeriorina</taxon>
        <taxon>Sarcocystidae</taxon>
        <taxon>Besnoitia</taxon>
    </lineage>
</organism>
<feature type="compositionally biased region" description="Basic and acidic residues" evidence="4">
    <location>
        <begin position="451"/>
        <end position="465"/>
    </location>
</feature>
<evidence type="ECO:0000256" key="4">
    <source>
        <dbReference type="SAM" id="MobiDB-lite"/>
    </source>
</evidence>
<feature type="region of interest" description="Disordered" evidence="4">
    <location>
        <begin position="76"/>
        <end position="113"/>
    </location>
</feature>
<dbReference type="GO" id="GO:0003735">
    <property type="term" value="F:structural constituent of ribosome"/>
    <property type="evidence" value="ECO:0007669"/>
    <property type="project" value="InterPro"/>
</dbReference>
<gene>
    <name evidence="5" type="ORF">BESB_033670</name>
</gene>
<dbReference type="OrthoDB" id="382438at2759"/>
<dbReference type="GO" id="GO:0005840">
    <property type="term" value="C:ribosome"/>
    <property type="evidence" value="ECO:0007669"/>
    <property type="project" value="UniProtKB-KW"/>
</dbReference>
<dbReference type="Pfam" id="PF00831">
    <property type="entry name" value="Ribosomal_L29"/>
    <property type="match status" value="1"/>
</dbReference>
<evidence type="ECO:0000256" key="3">
    <source>
        <dbReference type="ARBA" id="ARBA00023274"/>
    </source>
</evidence>
<dbReference type="Gene3D" id="1.10.287.310">
    <property type="match status" value="1"/>
</dbReference>
<dbReference type="VEuPathDB" id="ToxoDB:BESB_033670"/>
<name>A0A2A9MG68_BESBE</name>
<dbReference type="InterPro" id="IPR001854">
    <property type="entry name" value="Ribosomal_uL29"/>
</dbReference>
<dbReference type="GO" id="GO:0006412">
    <property type="term" value="P:translation"/>
    <property type="evidence" value="ECO:0007669"/>
    <property type="project" value="InterPro"/>
</dbReference>
<feature type="compositionally biased region" description="Low complexity" evidence="4">
    <location>
        <begin position="296"/>
        <end position="309"/>
    </location>
</feature>
<feature type="region of interest" description="Disordered" evidence="4">
    <location>
        <begin position="182"/>
        <end position="203"/>
    </location>
</feature>
<sequence length="785" mass="82734">MRAERPALSSPIHPHAPTAEPLPSQASPWRHTFDPPAAFVAPFRPSRPKASTLFASSTRNFALASEKVVRGAASNALAASPRSSHLNTPQSAGQAASRRPQSTSSFLRSAAGRGAAGDSQMRWRFRDFPAPLVSLLEGDCDFGVVAREDAAETAAGKRSRRREAPVLVEVELLPAARSRRFTGGRKRGPLQLPEDAETRGASRATPRGIGMLEMKVRKGKEIRELSTPEIEREILWTRQEIARLELLKRAYSTEYKPHLLKEARHLLAQLLTIRYERHLGLRKDIDPWQQGPLVASGGSCASTATGTGAEVEQKPTPPADARSAPSPAAAASNENAEKTPKAQNSSPPASPSPRAAASGAPSSSSKEGGAAPAQTRREQQSEPRKAPAHERPAEKAAEPRRTETVSSDKAPGTKAVQGASLSKLTTRETRETDKEETSKETTRGRPKGRKTLADGDPRPDTKREVAASSQSPRALVSSESPGELHGRQGAEAHGTPRRAKEEKTKCTEKTASVAVEAEKSAAKGTQTRRVKLSEGATAKTVKTSKADEAAKEEKKATPQAGGRGRKHTQSATAEPETLEASSHRAPKGSSSALKSRGGGAEATAHSSKLSVPPVAPPGPLLASYSAPASFFSLQPVSAARPHSSSSLSLAPSLPTPSSFKEFVASEFARAEQNPVSSVSSSRLASDRRGGVGARPAGEDGGRVSLMKDDQTPHASASASMSSLSSKGTSQRRSPHVSGEAAARNARPASALTLSLFPRGGGPAAIDLRRDAAAQKPASLQGIERL</sequence>
<dbReference type="PROSITE" id="PS00579">
    <property type="entry name" value="RIBOSOMAL_L29"/>
    <property type="match status" value="1"/>
</dbReference>
<evidence type="ECO:0000313" key="5">
    <source>
        <dbReference type="EMBL" id="PFH36909.1"/>
    </source>
</evidence>
<dbReference type="HAMAP" id="MF_00374">
    <property type="entry name" value="Ribosomal_uL29"/>
    <property type="match status" value="1"/>
</dbReference>
<feature type="compositionally biased region" description="Basic and acidic residues" evidence="4">
    <location>
        <begin position="498"/>
        <end position="508"/>
    </location>
</feature>
<comment type="similarity">
    <text evidence="1">Belongs to the universal ribosomal protein uL29 family.</text>
</comment>
<feature type="compositionally biased region" description="Basic and acidic residues" evidence="4">
    <location>
        <begin position="425"/>
        <end position="443"/>
    </location>
</feature>
<keyword evidence="2 5" id="KW-0689">Ribosomal protein</keyword>
<dbReference type="SUPFAM" id="SSF46561">
    <property type="entry name" value="Ribosomal protein L29 (L29p)"/>
    <property type="match status" value="1"/>
</dbReference>
<protein>
    <submittedName>
        <fullName evidence="5">Ribosomal protein RPL29</fullName>
    </submittedName>
</protein>
<dbReference type="Proteomes" id="UP000224006">
    <property type="component" value="Chromosome II"/>
</dbReference>
<dbReference type="AlphaFoldDB" id="A0A2A9MG68"/>
<keyword evidence="6" id="KW-1185">Reference proteome</keyword>
<dbReference type="GO" id="GO:1990904">
    <property type="term" value="C:ribonucleoprotein complex"/>
    <property type="evidence" value="ECO:0007669"/>
    <property type="project" value="UniProtKB-KW"/>
</dbReference>
<dbReference type="GeneID" id="40308348"/>
<evidence type="ECO:0000256" key="2">
    <source>
        <dbReference type="ARBA" id="ARBA00022980"/>
    </source>
</evidence>
<feature type="compositionally biased region" description="Low complexity" evidence="4">
    <location>
        <begin position="635"/>
        <end position="656"/>
    </location>
</feature>
<comment type="caution">
    <text evidence="5">The sequence shown here is derived from an EMBL/GenBank/DDBJ whole genome shotgun (WGS) entry which is preliminary data.</text>
</comment>
<feature type="region of interest" description="Disordered" evidence="4">
    <location>
        <begin position="296"/>
        <end position="656"/>
    </location>
</feature>
<feature type="region of interest" description="Disordered" evidence="4">
    <location>
        <begin position="1"/>
        <end position="44"/>
    </location>
</feature>